<dbReference type="RefSeq" id="WP_215919143.1">
    <property type="nucleotide sequence ID" value="NZ_JAHKNI010000007.1"/>
</dbReference>
<dbReference type="InterPro" id="IPR001789">
    <property type="entry name" value="Sig_transdc_resp-reg_receiver"/>
</dbReference>
<protein>
    <recommendedName>
        <fullName evidence="9">Transcriptional regulatory protein</fullName>
    </recommendedName>
</protein>
<feature type="domain" description="Response regulatory" evidence="11">
    <location>
        <begin position="7"/>
        <end position="130"/>
    </location>
</feature>
<dbReference type="InterPro" id="IPR011006">
    <property type="entry name" value="CheY-like_superfamily"/>
</dbReference>
<dbReference type="Pfam" id="PF09339">
    <property type="entry name" value="HTH_IclR"/>
    <property type="match status" value="1"/>
</dbReference>
<keyword evidence="7 9" id="KW-0010">Activator</keyword>
<dbReference type="InterPro" id="IPR051271">
    <property type="entry name" value="2C-system_Tx_regulators"/>
</dbReference>
<dbReference type="SUPFAM" id="SSF46785">
    <property type="entry name" value="Winged helix' DNA-binding domain"/>
    <property type="match status" value="1"/>
</dbReference>
<dbReference type="PROSITE" id="PS50110">
    <property type="entry name" value="RESPONSE_REGULATORY"/>
    <property type="match status" value="1"/>
</dbReference>
<dbReference type="EMBL" id="JAHKNI010000007">
    <property type="protein sequence ID" value="MBU3064116.1"/>
    <property type="molecule type" value="Genomic_DNA"/>
</dbReference>
<reference evidence="12 13" key="1">
    <citation type="submission" date="2021-06" db="EMBL/GenBank/DDBJ databases">
        <title>Actinomycetes sequencing.</title>
        <authorList>
            <person name="Shan Q."/>
        </authorList>
    </citation>
    <scope>NUCLEOTIDE SEQUENCE [LARGE SCALE GENOMIC DNA]</scope>
    <source>
        <strain evidence="12 13">NEAU-G5</strain>
    </source>
</reference>
<dbReference type="SMART" id="SM00448">
    <property type="entry name" value="REC"/>
    <property type="match status" value="1"/>
</dbReference>
<dbReference type="SUPFAM" id="SSF52172">
    <property type="entry name" value="CheY-like"/>
    <property type="match status" value="1"/>
</dbReference>
<dbReference type="Pfam" id="PF00072">
    <property type="entry name" value="Response_reg"/>
    <property type="match status" value="1"/>
</dbReference>
<dbReference type="InterPro" id="IPR005471">
    <property type="entry name" value="Tscrpt_reg_IclR_N"/>
</dbReference>
<comment type="subcellular location">
    <subcellularLocation>
        <location evidence="1 9">Cytoplasm</location>
    </subcellularLocation>
</comment>
<dbReference type="InterPro" id="IPR036388">
    <property type="entry name" value="WH-like_DNA-bd_sf"/>
</dbReference>
<dbReference type="InterPro" id="IPR024187">
    <property type="entry name" value="Sig_transdc_resp-reg_cit/mal"/>
</dbReference>
<evidence type="ECO:0000256" key="7">
    <source>
        <dbReference type="ARBA" id="ARBA00023159"/>
    </source>
</evidence>
<evidence type="ECO:0000256" key="5">
    <source>
        <dbReference type="ARBA" id="ARBA00023015"/>
    </source>
</evidence>
<comment type="caution">
    <text evidence="12">The sequence shown here is derived from an EMBL/GenBank/DDBJ whole genome shotgun (WGS) entry which is preliminary data.</text>
</comment>
<proteinExistence type="predicted"/>
<evidence type="ECO:0000256" key="3">
    <source>
        <dbReference type="ARBA" id="ARBA00022553"/>
    </source>
</evidence>
<gene>
    <name evidence="12" type="ORF">KO481_21605</name>
</gene>
<feature type="modified residue" description="4-aspartylphosphate" evidence="10">
    <location>
        <position position="70"/>
    </location>
</feature>
<name>A0ABS6B1D6_9NOCA</name>
<keyword evidence="5 9" id="KW-0805">Transcription regulation</keyword>
<dbReference type="PIRSF" id="PIRSF006171">
    <property type="entry name" value="RR_citrat_malat"/>
    <property type="match status" value="1"/>
</dbReference>
<dbReference type="Gene3D" id="3.40.50.2300">
    <property type="match status" value="1"/>
</dbReference>
<evidence type="ECO:0000313" key="12">
    <source>
        <dbReference type="EMBL" id="MBU3064116.1"/>
    </source>
</evidence>
<evidence type="ECO:0000256" key="4">
    <source>
        <dbReference type="ARBA" id="ARBA00023012"/>
    </source>
</evidence>
<keyword evidence="4 9" id="KW-0902">Two-component regulatory system</keyword>
<evidence type="ECO:0000313" key="13">
    <source>
        <dbReference type="Proteomes" id="UP000733379"/>
    </source>
</evidence>
<keyword evidence="6 9" id="KW-0238">DNA-binding</keyword>
<keyword evidence="3 10" id="KW-0597">Phosphoprotein</keyword>
<evidence type="ECO:0000256" key="8">
    <source>
        <dbReference type="ARBA" id="ARBA00023163"/>
    </source>
</evidence>
<dbReference type="Proteomes" id="UP000733379">
    <property type="component" value="Unassembled WGS sequence"/>
</dbReference>
<evidence type="ECO:0000256" key="9">
    <source>
        <dbReference type="PIRNR" id="PIRNR006171"/>
    </source>
</evidence>
<evidence type="ECO:0000259" key="11">
    <source>
        <dbReference type="PROSITE" id="PS50110"/>
    </source>
</evidence>
<sequence length="239" mass="24384">MIPSDLRVLVVDDDFRVANLHAGIVSALPGFTVGATVHTLAAARSALAADDWSGGAGVGGAAAFDLALIDVYLPDGSGVDLVREIRCDAMMLTAATEAETVRAALSAGALAYLVKPFDHAALAARLAGYARYRRLLSAPVVTPRDIDSALEALRPAGVAGPAAASGSPTKDLVLRAVRDSPAALSAAEVSAATGVSRATAQRYLANLVAAGALRMQLRYGSTGRPEQEYAAVAGTNSRT</sequence>
<evidence type="ECO:0000256" key="1">
    <source>
        <dbReference type="ARBA" id="ARBA00004496"/>
    </source>
</evidence>
<evidence type="ECO:0000256" key="2">
    <source>
        <dbReference type="ARBA" id="ARBA00022490"/>
    </source>
</evidence>
<dbReference type="Gene3D" id="1.10.10.10">
    <property type="entry name" value="Winged helix-like DNA-binding domain superfamily/Winged helix DNA-binding domain"/>
    <property type="match status" value="1"/>
</dbReference>
<dbReference type="InterPro" id="IPR036390">
    <property type="entry name" value="WH_DNA-bd_sf"/>
</dbReference>
<keyword evidence="13" id="KW-1185">Reference proteome</keyword>
<keyword evidence="8 9" id="KW-0804">Transcription</keyword>
<dbReference type="PANTHER" id="PTHR45526:SF1">
    <property type="entry name" value="TRANSCRIPTIONAL REGULATORY PROTEIN DCUR-RELATED"/>
    <property type="match status" value="1"/>
</dbReference>
<keyword evidence="2 9" id="KW-0963">Cytoplasm</keyword>
<dbReference type="PANTHER" id="PTHR45526">
    <property type="entry name" value="TRANSCRIPTIONAL REGULATORY PROTEIN DPIA"/>
    <property type="match status" value="1"/>
</dbReference>
<organism evidence="12 13">
    <name type="scientific">Nocardia albiluteola</name>
    <dbReference type="NCBI Taxonomy" id="2842303"/>
    <lineage>
        <taxon>Bacteria</taxon>
        <taxon>Bacillati</taxon>
        <taxon>Actinomycetota</taxon>
        <taxon>Actinomycetes</taxon>
        <taxon>Mycobacteriales</taxon>
        <taxon>Nocardiaceae</taxon>
        <taxon>Nocardia</taxon>
    </lineage>
</organism>
<evidence type="ECO:0000256" key="6">
    <source>
        <dbReference type="ARBA" id="ARBA00023125"/>
    </source>
</evidence>
<evidence type="ECO:0000256" key="10">
    <source>
        <dbReference type="PROSITE-ProRule" id="PRU00169"/>
    </source>
</evidence>
<accession>A0ABS6B1D6</accession>